<dbReference type="Proteomes" id="UP000593567">
    <property type="component" value="Unassembled WGS sequence"/>
</dbReference>
<organism evidence="1 2">
    <name type="scientific">Bugula neritina</name>
    <name type="common">Brown bryozoan</name>
    <name type="synonym">Sertularia neritina</name>
    <dbReference type="NCBI Taxonomy" id="10212"/>
    <lineage>
        <taxon>Eukaryota</taxon>
        <taxon>Metazoa</taxon>
        <taxon>Spiralia</taxon>
        <taxon>Lophotrochozoa</taxon>
        <taxon>Bryozoa</taxon>
        <taxon>Gymnolaemata</taxon>
        <taxon>Cheilostomatida</taxon>
        <taxon>Flustrina</taxon>
        <taxon>Buguloidea</taxon>
        <taxon>Bugulidae</taxon>
        <taxon>Bugula</taxon>
    </lineage>
</organism>
<evidence type="ECO:0000313" key="2">
    <source>
        <dbReference type="Proteomes" id="UP000593567"/>
    </source>
</evidence>
<protein>
    <submittedName>
        <fullName evidence="1">Uncharacterized protein</fullName>
    </submittedName>
</protein>
<proteinExistence type="predicted"/>
<reference evidence="1" key="1">
    <citation type="submission" date="2020-06" db="EMBL/GenBank/DDBJ databases">
        <title>Draft genome of Bugula neritina, a colonial animal packing powerful symbionts and potential medicines.</title>
        <authorList>
            <person name="Rayko M."/>
        </authorList>
    </citation>
    <scope>NUCLEOTIDE SEQUENCE [LARGE SCALE GENOMIC DNA]</scope>
    <source>
        <strain evidence="1">Kwan_BN1</strain>
    </source>
</reference>
<accession>A0A7J7KQ09</accession>
<sequence>MCMLMQYGDVSSYMYEILILAMCVAVNHDSDKSSNSTEHLLSLLPSPHSSTHNFIVNSLKRIVDGLRSGTIQSVEIHSSLNDMLQNCGATALPQQLKIGVNILKTQGAELIFMLKALEKDFMSSDDSSLVVVKVLNFLFNPTSDKKDNKDQACAADAAKQPEDVAMVTAAKANVVKKPQVKLADDKPGVSRRTYLLTELNKDAMARLDAHLNKGLFTDSQLQTLSDILYNISDCRDNAGQSLTATTLSPTTEKSNLEQSLSQMLTAIKILVNTPAQNGAAAQTDSAAASNNPSM</sequence>
<dbReference type="EMBL" id="VXIV02000164">
    <property type="protein sequence ID" value="KAF6040228.1"/>
    <property type="molecule type" value="Genomic_DNA"/>
</dbReference>
<name>A0A7J7KQ09_BUGNE</name>
<dbReference type="AlphaFoldDB" id="A0A7J7KQ09"/>
<comment type="caution">
    <text evidence="1">The sequence shown here is derived from an EMBL/GenBank/DDBJ whole genome shotgun (WGS) entry which is preliminary data.</text>
</comment>
<gene>
    <name evidence="1" type="ORF">EB796_001442</name>
</gene>
<evidence type="ECO:0000313" key="1">
    <source>
        <dbReference type="EMBL" id="KAF6040228.1"/>
    </source>
</evidence>
<keyword evidence="2" id="KW-1185">Reference proteome</keyword>